<dbReference type="InterPro" id="IPR012444">
    <property type="entry name" value="DUF1647"/>
</dbReference>
<gene>
    <name evidence="4" type="ORF">Vretifemale_11239</name>
</gene>
<dbReference type="Pfam" id="PF07801">
    <property type="entry name" value="DUF1647"/>
    <property type="match status" value="1"/>
</dbReference>
<protein>
    <submittedName>
        <fullName evidence="4">Uncharacterized protein</fullName>
    </submittedName>
</protein>
<reference evidence="4" key="1">
    <citation type="journal article" date="2021" name="Proc. Natl. Acad. Sci. U.S.A.">
        <title>Three genomes in the algal genus Volvox reveal the fate of a haploid sex-determining region after a transition to homothallism.</title>
        <authorList>
            <person name="Yamamoto K."/>
            <person name="Hamaji T."/>
            <person name="Kawai-Toyooka H."/>
            <person name="Matsuzaki R."/>
            <person name="Takahashi F."/>
            <person name="Nishimura Y."/>
            <person name="Kawachi M."/>
            <person name="Noguchi H."/>
            <person name="Minakuchi Y."/>
            <person name="Umen J.G."/>
            <person name="Toyoda A."/>
            <person name="Nozaki H."/>
        </authorList>
    </citation>
    <scope>NUCLEOTIDE SEQUENCE</scope>
    <source>
        <strain evidence="4">NIES-3786</strain>
    </source>
</reference>
<sequence length="524" mass="57091">LWVMQLLARYPAALSSVIGGAEVAVRWTHAGVTRAGAVWEVLETGVRRVAAQPSVQLLVHAVGACAMALVVAVTVMLALPSAVPCPRWMVIVRPFTSPPHYVPQQPFVDPAGPFDVSNLTIVSGCTMSFMDRLENLVGSLQYWEPRTPIVLYDLGFTSKQLAQIRCWRGVQVVRFPYEEYPAHVRETNNYAFKPLVFEHALERYPVMLWIDCGLEVRDSLEPMREVLARDGYVGAQQSGAPADYSYTEMYAVPFFKLSEQEYDRIKNLPFCAGGLQGYVRGAASERLILGPAAACARDVNCTSPPGHSRSNYMYDQTSFTLHIRLNNYSSCMPRETFCTSAVKKLSWDPTSSSAPIVLASRRHRWPKPYQNRVASQPADCSPDPSTNPWRSVSSEHPETVTKSSSLLFKISFVYGQAAGDFIIQASCCLGFHLMAQGVLVAALLVGELRRRLSASRGCPGGLSISLSSNASGGGGGGGSGGGASQGAAIWLWGWWGYRPPQLLAGLVLLLLLMIASMATSCRAT</sequence>
<keyword evidence="2" id="KW-0812">Transmembrane</keyword>
<accession>A0A8J4FMF7</accession>
<proteinExistence type="predicted"/>
<feature type="transmembrane region" description="Helical" evidence="2">
    <location>
        <begin position="502"/>
        <end position="519"/>
    </location>
</feature>
<keyword evidence="5" id="KW-1185">Reference proteome</keyword>
<feature type="signal peptide" evidence="3">
    <location>
        <begin position="1"/>
        <end position="15"/>
    </location>
</feature>
<feature type="non-terminal residue" evidence="4">
    <location>
        <position position="1"/>
    </location>
</feature>
<dbReference type="OrthoDB" id="5954868at2759"/>
<dbReference type="PANTHER" id="PTHR31389">
    <property type="entry name" value="LD39211P"/>
    <property type="match status" value="1"/>
</dbReference>
<dbReference type="Proteomes" id="UP000747110">
    <property type="component" value="Unassembled WGS sequence"/>
</dbReference>
<organism evidence="4 5">
    <name type="scientific">Volvox reticuliferus</name>
    <dbReference type="NCBI Taxonomy" id="1737510"/>
    <lineage>
        <taxon>Eukaryota</taxon>
        <taxon>Viridiplantae</taxon>
        <taxon>Chlorophyta</taxon>
        <taxon>core chlorophytes</taxon>
        <taxon>Chlorophyceae</taxon>
        <taxon>CS clade</taxon>
        <taxon>Chlamydomonadales</taxon>
        <taxon>Volvocaceae</taxon>
        <taxon>Volvox</taxon>
    </lineage>
</organism>
<feature type="transmembrane region" description="Helical" evidence="2">
    <location>
        <begin position="429"/>
        <end position="446"/>
    </location>
</feature>
<comment type="caution">
    <text evidence="4">The sequence shown here is derived from an EMBL/GenBank/DDBJ whole genome shotgun (WGS) entry which is preliminary data.</text>
</comment>
<dbReference type="EMBL" id="BNCP01000024">
    <property type="protein sequence ID" value="GIL82332.1"/>
    <property type="molecule type" value="Genomic_DNA"/>
</dbReference>
<feature type="transmembrane region" description="Helical" evidence="2">
    <location>
        <begin position="57"/>
        <end position="79"/>
    </location>
</feature>
<feature type="compositionally biased region" description="Polar residues" evidence="1">
    <location>
        <begin position="383"/>
        <end position="392"/>
    </location>
</feature>
<feature type="chain" id="PRO_5035196034" evidence="3">
    <location>
        <begin position="16"/>
        <end position="524"/>
    </location>
</feature>
<evidence type="ECO:0000313" key="5">
    <source>
        <dbReference type="Proteomes" id="UP000747110"/>
    </source>
</evidence>
<keyword evidence="3" id="KW-0732">Signal</keyword>
<keyword evidence="2" id="KW-1133">Transmembrane helix</keyword>
<dbReference type="PANTHER" id="PTHR31389:SF4">
    <property type="entry name" value="LD39211P"/>
    <property type="match status" value="1"/>
</dbReference>
<dbReference type="AlphaFoldDB" id="A0A8J4FMF7"/>
<name>A0A8J4FMF7_9CHLO</name>
<evidence type="ECO:0000313" key="4">
    <source>
        <dbReference type="EMBL" id="GIL82332.1"/>
    </source>
</evidence>
<feature type="region of interest" description="Disordered" evidence="1">
    <location>
        <begin position="371"/>
        <end position="396"/>
    </location>
</feature>
<keyword evidence="2" id="KW-0472">Membrane</keyword>
<evidence type="ECO:0000256" key="1">
    <source>
        <dbReference type="SAM" id="MobiDB-lite"/>
    </source>
</evidence>
<evidence type="ECO:0000256" key="3">
    <source>
        <dbReference type="SAM" id="SignalP"/>
    </source>
</evidence>
<evidence type="ECO:0000256" key="2">
    <source>
        <dbReference type="SAM" id="Phobius"/>
    </source>
</evidence>